<keyword evidence="3" id="KW-1185">Reference proteome</keyword>
<evidence type="ECO:0000313" key="3">
    <source>
        <dbReference type="Proteomes" id="UP000011593"/>
    </source>
</evidence>
<evidence type="ECO:0000313" key="2">
    <source>
        <dbReference type="EMBL" id="ELY71881.1"/>
    </source>
</evidence>
<reference evidence="2 3" key="1">
    <citation type="journal article" date="2014" name="PLoS Genet.">
        <title>Phylogenetically driven sequencing of extremely halophilic archaea reveals strategies for static and dynamic osmo-response.</title>
        <authorList>
            <person name="Becker E.A."/>
            <person name="Seitzer P.M."/>
            <person name="Tritt A."/>
            <person name="Larsen D."/>
            <person name="Krusor M."/>
            <person name="Yao A.I."/>
            <person name="Wu D."/>
            <person name="Madern D."/>
            <person name="Eisen J.A."/>
            <person name="Darling A.E."/>
            <person name="Facciotti M.T."/>
        </authorList>
    </citation>
    <scope>NUCLEOTIDE SEQUENCE [LARGE SCALE GENOMIC DNA]</scope>
    <source>
        <strain evidence="2 3">DSM 15624</strain>
    </source>
</reference>
<protein>
    <submittedName>
        <fullName evidence="2">Uncharacterized protein</fullName>
    </submittedName>
</protein>
<proteinExistence type="predicted"/>
<sequence length="49" mass="5103">MLVKPLCHTRTGKPTGRPSEPIAGDSAIGSAVANQSFEATAHDLRNLGE</sequence>
<evidence type="ECO:0000256" key="1">
    <source>
        <dbReference type="SAM" id="MobiDB-lite"/>
    </source>
</evidence>
<dbReference type="AlphaFoldDB" id="L9YE22"/>
<dbReference type="EMBL" id="AOIE01000100">
    <property type="protein sequence ID" value="ELY71881.1"/>
    <property type="molecule type" value="Genomic_DNA"/>
</dbReference>
<comment type="caution">
    <text evidence="2">The sequence shown here is derived from an EMBL/GenBank/DDBJ whole genome shotgun (WGS) entry which is preliminary data.</text>
</comment>
<name>L9YE22_NATP1</name>
<accession>L9YE22</accession>
<organism evidence="2 3">
    <name type="scientific">Natrinema pellirubrum (strain DSM 15624 / CIP 106293 / JCM 10476 / NCIMB 786 / 157)</name>
    <dbReference type="NCBI Taxonomy" id="797303"/>
    <lineage>
        <taxon>Archaea</taxon>
        <taxon>Methanobacteriati</taxon>
        <taxon>Methanobacteriota</taxon>
        <taxon>Stenosarchaea group</taxon>
        <taxon>Halobacteria</taxon>
        <taxon>Halobacteriales</taxon>
        <taxon>Natrialbaceae</taxon>
        <taxon>Natrinema</taxon>
    </lineage>
</organism>
<gene>
    <name evidence="2" type="ORF">C488_15912</name>
</gene>
<feature type="region of interest" description="Disordered" evidence="1">
    <location>
        <begin position="1"/>
        <end position="24"/>
    </location>
</feature>
<dbReference type="Proteomes" id="UP000011593">
    <property type="component" value="Unassembled WGS sequence"/>
</dbReference>
<dbReference type="PATRIC" id="fig|797303.5.peg.3159"/>